<feature type="transmembrane region" description="Helical" evidence="5">
    <location>
        <begin position="33"/>
        <end position="57"/>
    </location>
</feature>
<dbReference type="GO" id="GO:0005886">
    <property type="term" value="C:plasma membrane"/>
    <property type="evidence" value="ECO:0007669"/>
    <property type="project" value="TreeGrafter"/>
</dbReference>
<keyword evidence="4 5" id="KW-0472">Membrane</keyword>
<dbReference type="EMBL" id="CACSII010000002">
    <property type="protein sequence ID" value="CAA0090613.1"/>
    <property type="molecule type" value="Genomic_DNA"/>
</dbReference>
<evidence type="ECO:0000256" key="4">
    <source>
        <dbReference type="ARBA" id="ARBA00023136"/>
    </source>
</evidence>
<dbReference type="GO" id="GO:0015385">
    <property type="term" value="F:sodium:proton antiporter activity"/>
    <property type="evidence" value="ECO:0007669"/>
    <property type="project" value="TreeGrafter"/>
</dbReference>
<protein>
    <submittedName>
        <fullName evidence="7">Sodium-potassium/proton antiporter ChaA</fullName>
    </submittedName>
</protein>
<feature type="transmembrane region" description="Helical" evidence="5">
    <location>
        <begin position="103"/>
        <end position="124"/>
    </location>
</feature>
<name>A0A5S9NKW6_9GAMM</name>
<accession>A0A5S9NKW6</accession>
<reference evidence="7 8" key="1">
    <citation type="submission" date="2019-11" db="EMBL/GenBank/DDBJ databases">
        <authorList>
            <person name="Holert J."/>
        </authorList>
    </citation>
    <scope>NUCLEOTIDE SEQUENCE [LARGE SCALE GENOMIC DNA]</scope>
    <source>
        <strain evidence="7">BC5_2</strain>
    </source>
</reference>
<dbReference type="Pfam" id="PF01699">
    <property type="entry name" value="Na_Ca_ex"/>
    <property type="match status" value="2"/>
</dbReference>
<evidence type="ECO:0000259" key="6">
    <source>
        <dbReference type="Pfam" id="PF01699"/>
    </source>
</evidence>
<dbReference type="PANTHER" id="PTHR37958">
    <property type="entry name" value="SODIUM-POTASSIUM/PROTON ANTIPORTER CHAA"/>
    <property type="match status" value="1"/>
</dbReference>
<dbReference type="AlphaFoldDB" id="A0A5S9NKW6"/>
<sequence length="364" mass="39019">MIWTREKGLWIGVLAVIGFYLFGTSLLSDLNNAALTVPAFIILFSVMLWCSFGVVRHADCLAIRLGEPYGTLILTLAVISIEVIMISAVMLTGADNPTLGRDMMFSVLMIVLNGLVGVSLLVGGMKHYEQDYNLQGVNTFLAVLIPLAVLGLILPNYTESTATGTFSVAQMVFLFVANIALYGAFLAIQTIRHSDYFQPLAGAVEGGHDHGELEVKSTVYHAILLIAYMLPIIFLSKKLALIVDFSIDSIGAPAALGGLIVAVLVLAPEGLAAIRSAMEDNLQRSINICLGSAVATIGLTIPAILTISLILQKPIILGVSPVDRVLLVLTILVSVVNFASGRSNIIQGLVHIVLFFAYLMMIFD</sequence>
<dbReference type="PANTHER" id="PTHR37958:SF1">
    <property type="entry name" value="SODIUM-POTASSIUM_PROTON ANTIPORTER CHAA"/>
    <property type="match status" value="1"/>
</dbReference>
<dbReference type="InterPro" id="IPR052946">
    <property type="entry name" value="Alkaline_pH_Ca-Antiporter"/>
</dbReference>
<evidence type="ECO:0000313" key="8">
    <source>
        <dbReference type="Proteomes" id="UP000434580"/>
    </source>
</evidence>
<feature type="transmembrane region" description="Helical" evidence="5">
    <location>
        <begin position="315"/>
        <end position="338"/>
    </location>
</feature>
<feature type="transmembrane region" description="Helical" evidence="5">
    <location>
        <begin position="286"/>
        <end position="309"/>
    </location>
</feature>
<feature type="transmembrane region" description="Helical" evidence="5">
    <location>
        <begin position="136"/>
        <end position="154"/>
    </location>
</feature>
<feature type="transmembrane region" description="Helical" evidence="5">
    <location>
        <begin position="69"/>
        <end position="91"/>
    </location>
</feature>
<evidence type="ECO:0000256" key="1">
    <source>
        <dbReference type="ARBA" id="ARBA00004141"/>
    </source>
</evidence>
<proteinExistence type="predicted"/>
<gene>
    <name evidence="7" type="primary">chaA</name>
    <name evidence="7" type="ORF">DPBNPPHM_02912</name>
</gene>
<evidence type="ECO:0000313" key="7">
    <source>
        <dbReference type="EMBL" id="CAA0090613.1"/>
    </source>
</evidence>
<evidence type="ECO:0000256" key="5">
    <source>
        <dbReference type="SAM" id="Phobius"/>
    </source>
</evidence>
<feature type="transmembrane region" description="Helical" evidence="5">
    <location>
        <begin position="255"/>
        <end position="274"/>
    </location>
</feature>
<feature type="domain" description="Sodium/calcium exchanger membrane region" evidence="6">
    <location>
        <begin position="39"/>
        <end position="190"/>
    </location>
</feature>
<dbReference type="InterPro" id="IPR004837">
    <property type="entry name" value="NaCa_Exmemb"/>
</dbReference>
<comment type="subcellular location">
    <subcellularLocation>
        <location evidence="1">Membrane</location>
        <topology evidence="1">Multi-pass membrane protein</topology>
    </subcellularLocation>
</comment>
<keyword evidence="2 5" id="KW-0812">Transmembrane</keyword>
<feature type="transmembrane region" description="Helical" evidence="5">
    <location>
        <begin position="9"/>
        <end position="27"/>
    </location>
</feature>
<organism evidence="7 8">
    <name type="scientific">BD1-7 clade bacterium</name>
    <dbReference type="NCBI Taxonomy" id="2029982"/>
    <lineage>
        <taxon>Bacteria</taxon>
        <taxon>Pseudomonadati</taxon>
        <taxon>Pseudomonadota</taxon>
        <taxon>Gammaproteobacteria</taxon>
        <taxon>Cellvibrionales</taxon>
        <taxon>Spongiibacteraceae</taxon>
        <taxon>BD1-7 clade</taxon>
    </lineage>
</organism>
<feature type="transmembrane region" description="Helical" evidence="5">
    <location>
        <begin position="166"/>
        <end position="188"/>
    </location>
</feature>
<dbReference type="GO" id="GO:0015386">
    <property type="term" value="F:potassium:proton antiporter activity"/>
    <property type="evidence" value="ECO:0007669"/>
    <property type="project" value="TreeGrafter"/>
</dbReference>
<feature type="transmembrane region" description="Helical" evidence="5">
    <location>
        <begin position="218"/>
        <end position="235"/>
    </location>
</feature>
<feature type="domain" description="Sodium/calcium exchanger membrane region" evidence="6">
    <location>
        <begin position="223"/>
        <end position="362"/>
    </location>
</feature>
<evidence type="ECO:0000256" key="3">
    <source>
        <dbReference type="ARBA" id="ARBA00022989"/>
    </source>
</evidence>
<dbReference type="Proteomes" id="UP000434580">
    <property type="component" value="Unassembled WGS sequence"/>
</dbReference>
<dbReference type="OrthoDB" id="9787814at2"/>
<feature type="transmembrane region" description="Helical" evidence="5">
    <location>
        <begin position="345"/>
        <end position="363"/>
    </location>
</feature>
<evidence type="ECO:0000256" key="2">
    <source>
        <dbReference type="ARBA" id="ARBA00022692"/>
    </source>
</evidence>
<keyword evidence="3 5" id="KW-1133">Transmembrane helix</keyword>